<protein>
    <submittedName>
        <fullName evidence="1">LIS1 homology motif-containing protein</fullName>
    </submittedName>
</protein>
<sequence>MGKRNQAEKRGNLGKGKVTPVQIAFIVGRYLTDNNYTNTLSAFKSEAADLFSKTLGKEAPKGLMGLGDILDEYISLKEQRLMVDQEKRRLEMALRGIQDVMRVYYSAGAVSTSLPSSPPLLPNVMAISTGPFFPAPNHSAGSPSGHMMQGPLVVNNTVQPMLQHKTSEHKISSVNKRKLDRKLPPAQKKSRVQSPSGGEGNALSSDVPHTENNENMGKLVDVHSASMIDPKTVSPIQDTSAAQSSVKHPSECGRASASPKTPMRAISSQTNTFVSPLNATPSQGIASSSCSIISSKTVVVSPLKGKGYCAIERSYHVTSSPLNSNSKKQSKREHIRGRLDFDDVDAATTSEKQPDTTSSASSTDGEIEKLLDFDPADLDFLNGDFSFSQFLVDLGISCEGIPSQPAATSAFLPGLELNMLNGCSETNQVILNPCQSSTTKFLSGDTNTQVPDHVTSISSVTKCIITSPGKTKT</sequence>
<dbReference type="Proteomes" id="UP000827976">
    <property type="component" value="Chromosome 18"/>
</dbReference>
<proteinExistence type="predicted"/>
<accession>A0ACB7U9W0</accession>
<comment type="caution">
    <text evidence="1">The sequence shown here is derived from an EMBL/GenBank/DDBJ whole genome shotgun (WGS) entry which is preliminary data.</text>
</comment>
<name>A0ACB7U9W0_DIOAL</name>
<organism evidence="1 2">
    <name type="scientific">Dioscorea alata</name>
    <name type="common">Purple yam</name>
    <dbReference type="NCBI Taxonomy" id="55571"/>
    <lineage>
        <taxon>Eukaryota</taxon>
        <taxon>Viridiplantae</taxon>
        <taxon>Streptophyta</taxon>
        <taxon>Embryophyta</taxon>
        <taxon>Tracheophyta</taxon>
        <taxon>Spermatophyta</taxon>
        <taxon>Magnoliopsida</taxon>
        <taxon>Liliopsida</taxon>
        <taxon>Dioscoreales</taxon>
        <taxon>Dioscoreaceae</taxon>
        <taxon>Dioscorea</taxon>
    </lineage>
</organism>
<evidence type="ECO:0000313" key="1">
    <source>
        <dbReference type="EMBL" id="KAH7657051.1"/>
    </source>
</evidence>
<gene>
    <name evidence="1" type="ORF">IHE45_18G115700</name>
</gene>
<dbReference type="EMBL" id="CM037028">
    <property type="protein sequence ID" value="KAH7657051.1"/>
    <property type="molecule type" value="Genomic_DNA"/>
</dbReference>
<evidence type="ECO:0000313" key="2">
    <source>
        <dbReference type="Proteomes" id="UP000827976"/>
    </source>
</evidence>
<reference evidence="2" key="1">
    <citation type="journal article" date="2022" name="Nat. Commun.">
        <title>Chromosome evolution and the genetic basis of agronomically important traits in greater yam.</title>
        <authorList>
            <person name="Bredeson J.V."/>
            <person name="Lyons J.B."/>
            <person name="Oniyinde I.O."/>
            <person name="Okereke N.R."/>
            <person name="Kolade O."/>
            <person name="Nnabue I."/>
            <person name="Nwadili C.O."/>
            <person name="Hribova E."/>
            <person name="Parker M."/>
            <person name="Nwogha J."/>
            <person name="Shu S."/>
            <person name="Carlson J."/>
            <person name="Kariba R."/>
            <person name="Muthemba S."/>
            <person name="Knop K."/>
            <person name="Barton G.J."/>
            <person name="Sherwood A.V."/>
            <person name="Lopez-Montes A."/>
            <person name="Asiedu R."/>
            <person name="Jamnadass R."/>
            <person name="Muchugi A."/>
            <person name="Goodstein D."/>
            <person name="Egesi C.N."/>
            <person name="Featherston J."/>
            <person name="Asfaw A."/>
            <person name="Simpson G.G."/>
            <person name="Dolezel J."/>
            <person name="Hendre P.S."/>
            <person name="Van Deynze A."/>
            <person name="Kumar P.L."/>
            <person name="Obidiegwu J.E."/>
            <person name="Bhattacharjee R."/>
            <person name="Rokhsar D.S."/>
        </authorList>
    </citation>
    <scope>NUCLEOTIDE SEQUENCE [LARGE SCALE GENOMIC DNA]</scope>
    <source>
        <strain evidence="2">cv. TDa95/00328</strain>
    </source>
</reference>
<keyword evidence="2" id="KW-1185">Reference proteome</keyword>